<dbReference type="EMBL" id="JAVIZN010000002">
    <property type="protein sequence ID" value="MDR6206782.1"/>
    <property type="molecule type" value="Genomic_DNA"/>
</dbReference>
<feature type="transmembrane region" description="Helical" evidence="1">
    <location>
        <begin position="6"/>
        <end position="26"/>
    </location>
</feature>
<name>A0ABD5CSF6_9BURK</name>
<keyword evidence="1" id="KW-1133">Transmembrane helix</keyword>
<comment type="caution">
    <text evidence="2">The sequence shown here is derived from an EMBL/GenBank/DDBJ whole genome shotgun (WGS) entry which is preliminary data.</text>
</comment>
<evidence type="ECO:0000313" key="3">
    <source>
        <dbReference type="Proteomes" id="UP001245184"/>
    </source>
</evidence>
<keyword evidence="1" id="KW-0812">Transmembrane</keyword>
<accession>A0ABD5CSF6</accession>
<sequence length="29" mass="3064">MLSAALDTLGALAVLLSIALHILVFGRKR</sequence>
<evidence type="ECO:0000256" key="1">
    <source>
        <dbReference type="SAM" id="Phobius"/>
    </source>
</evidence>
<keyword evidence="1" id="KW-0472">Membrane</keyword>
<organism evidence="2 3">
    <name type="scientific">Paraburkholderia graminis</name>
    <dbReference type="NCBI Taxonomy" id="60548"/>
    <lineage>
        <taxon>Bacteria</taxon>
        <taxon>Pseudomonadati</taxon>
        <taxon>Pseudomonadota</taxon>
        <taxon>Betaproteobacteria</taxon>
        <taxon>Burkholderiales</taxon>
        <taxon>Burkholderiaceae</taxon>
        <taxon>Paraburkholderia</taxon>
    </lineage>
</organism>
<gene>
    <name evidence="2" type="ORF">QF025_005502</name>
</gene>
<reference evidence="2 3" key="1">
    <citation type="submission" date="2023-08" db="EMBL/GenBank/DDBJ databases">
        <title>Genome sequencing of plant associated microbes to promote plant fitness in Sorghum bicolor and Oryza sativa.</title>
        <authorList>
            <person name="Coleman-Derr D."/>
        </authorList>
    </citation>
    <scope>NUCLEOTIDE SEQUENCE [LARGE SCALE GENOMIC DNA]</scope>
    <source>
        <strain evidence="2 3">SLBN-33</strain>
    </source>
</reference>
<protein>
    <submittedName>
        <fullName evidence="2">Uncharacterized protein</fullName>
    </submittedName>
</protein>
<dbReference type="AlphaFoldDB" id="A0ABD5CSF6"/>
<dbReference type="Proteomes" id="UP001245184">
    <property type="component" value="Unassembled WGS sequence"/>
</dbReference>
<proteinExistence type="predicted"/>
<evidence type="ECO:0000313" key="2">
    <source>
        <dbReference type="EMBL" id="MDR6206782.1"/>
    </source>
</evidence>